<evidence type="ECO:0000256" key="7">
    <source>
        <dbReference type="ARBA" id="ARBA00023211"/>
    </source>
</evidence>
<comment type="catalytic activity">
    <reaction evidence="8 13">
        <text>L-arginine + H2O = urea + L-ornithine</text>
        <dbReference type="Rhea" id="RHEA:20569"/>
        <dbReference type="ChEBI" id="CHEBI:15377"/>
        <dbReference type="ChEBI" id="CHEBI:16199"/>
        <dbReference type="ChEBI" id="CHEBI:32682"/>
        <dbReference type="ChEBI" id="CHEBI:46911"/>
        <dbReference type="EC" id="3.5.3.1"/>
    </reaction>
</comment>
<dbReference type="InterPro" id="IPR006035">
    <property type="entry name" value="Ureohydrolase"/>
</dbReference>
<dbReference type="Gene3D" id="3.40.800.10">
    <property type="entry name" value="Ureohydrolase domain"/>
    <property type="match status" value="1"/>
</dbReference>
<keyword evidence="4 13" id="KW-0056">Arginine metabolism</keyword>
<dbReference type="PIRSF" id="PIRSF036979">
    <property type="entry name" value="Arginase"/>
    <property type="match status" value="1"/>
</dbReference>
<evidence type="ECO:0000256" key="3">
    <source>
        <dbReference type="ARBA" id="ARBA00018123"/>
    </source>
</evidence>
<gene>
    <name evidence="14" type="primary">rocF</name>
    <name evidence="14" type="ORF">KL86SPO_30062</name>
</gene>
<dbReference type="PRINTS" id="PR00116">
    <property type="entry name" value="ARGINASE"/>
</dbReference>
<evidence type="ECO:0000256" key="5">
    <source>
        <dbReference type="ARBA" id="ARBA00022723"/>
    </source>
</evidence>
<dbReference type="UniPathway" id="UPA00158">
    <property type="reaction ID" value="UER00270"/>
</dbReference>
<comment type="similarity">
    <text evidence="11 12">Belongs to the arginase family.</text>
</comment>
<dbReference type="InterPro" id="IPR020855">
    <property type="entry name" value="Ureohydrolase_Mn_BS"/>
</dbReference>
<dbReference type="GO" id="GO:0006525">
    <property type="term" value="P:arginine metabolic process"/>
    <property type="evidence" value="ECO:0007669"/>
    <property type="project" value="UniProtKB-KW"/>
</dbReference>
<feature type="binding site" evidence="10">
    <location>
        <position position="126"/>
    </location>
    <ligand>
        <name>Mn(2+)</name>
        <dbReference type="ChEBI" id="CHEBI:29035"/>
        <label>2</label>
    </ligand>
</feature>
<evidence type="ECO:0000313" key="14">
    <source>
        <dbReference type="EMBL" id="SCM79722.1"/>
    </source>
</evidence>
<evidence type="ECO:0000256" key="9">
    <source>
        <dbReference type="NCBIfam" id="TIGR01229"/>
    </source>
</evidence>
<protein>
    <recommendedName>
        <fullName evidence="3 9">Arginase</fullName>
        <ecNumber evidence="2 9">3.5.3.1</ecNumber>
    </recommendedName>
</protein>
<comment type="pathway">
    <text evidence="1">Nitrogen metabolism; urea cycle; L-ornithine and urea from L-arginine: step 1/1.</text>
</comment>
<dbReference type="SUPFAM" id="SSF52768">
    <property type="entry name" value="Arginase/deacetylase"/>
    <property type="match status" value="1"/>
</dbReference>
<dbReference type="PANTHER" id="PTHR43782:SF3">
    <property type="entry name" value="ARGINASE"/>
    <property type="match status" value="1"/>
</dbReference>
<evidence type="ECO:0000256" key="11">
    <source>
        <dbReference type="PROSITE-ProRule" id="PRU00742"/>
    </source>
</evidence>
<dbReference type="GO" id="GO:0030145">
    <property type="term" value="F:manganese ion binding"/>
    <property type="evidence" value="ECO:0007669"/>
    <property type="project" value="TreeGrafter"/>
</dbReference>
<dbReference type="PROSITE" id="PS01053">
    <property type="entry name" value="ARGINASE_1"/>
    <property type="match status" value="1"/>
</dbReference>
<dbReference type="NCBIfam" id="TIGR01229">
    <property type="entry name" value="rocF_arginase"/>
    <property type="match status" value="1"/>
</dbReference>
<dbReference type="InterPro" id="IPR014033">
    <property type="entry name" value="Arginase"/>
</dbReference>
<evidence type="ECO:0000256" key="4">
    <source>
        <dbReference type="ARBA" id="ARBA00022503"/>
    </source>
</evidence>
<evidence type="ECO:0000256" key="10">
    <source>
        <dbReference type="PIRSR" id="PIRSR036979-1"/>
    </source>
</evidence>
<dbReference type="FunFam" id="3.40.800.10:FF:000012">
    <property type="entry name" value="Arginase"/>
    <property type="match status" value="1"/>
</dbReference>
<evidence type="ECO:0000256" key="12">
    <source>
        <dbReference type="RuleBase" id="RU003684"/>
    </source>
</evidence>
<dbReference type="GO" id="GO:0005737">
    <property type="term" value="C:cytoplasm"/>
    <property type="evidence" value="ECO:0007669"/>
    <property type="project" value="TreeGrafter"/>
</dbReference>
<dbReference type="EC" id="3.5.3.1" evidence="2 9"/>
<dbReference type="PROSITE" id="PS51409">
    <property type="entry name" value="ARGINASE_2"/>
    <property type="match status" value="1"/>
</dbReference>
<evidence type="ECO:0000256" key="8">
    <source>
        <dbReference type="ARBA" id="ARBA00047391"/>
    </source>
</evidence>
<evidence type="ECO:0000256" key="1">
    <source>
        <dbReference type="ARBA" id="ARBA00005098"/>
    </source>
</evidence>
<keyword evidence="7 10" id="KW-0464">Manganese</keyword>
<dbReference type="CDD" id="cd09989">
    <property type="entry name" value="Arginase"/>
    <property type="match status" value="1"/>
</dbReference>
<feature type="binding site" evidence="10">
    <location>
        <position position="228"/>
    </location>
    <ligand>
        <name>Mn(2+)</name>
        <dbReference type="ChEBI" id="CHEBI:29035"/>
        <label>1</label>
    </ligand>
</feature>
<evidence type="ECO:0000256" key="2">
    <source>
        <dbReference type="ARBA" id="ARBA00012168"/>
    </source>
</evidence>
<dbReference type="Pfam" id="PF00491">
    <property type="entry name" value="Arginase"/>
    <property type="match status" value="1"/>
</dbReference>
<name>A0A212LQC0_9FIRM</name>
<reference evidence="14" key="1">
    <citation type="submission" date="2016-08" db="EMBL/GenBank/DDBJ databases">
        <authorList>
            <person name="Seilhamer J.J."/>
        </authorList>
    </citation>
    <scope>NUCLEOTIDE SEQUENCE</scope>
    <source>
        <strain evidence="14">86</strain>
    </source>
</reference>
<dbReference type="GO" id="GO:0004053">
    <property type="term" value="F:arginase activity"/>
    <property type="evidence" value="ECO:0007669"/>
    <property type="project" value="UniProtKB-UniRule"/>
</dbReference>
<feature type="binding site" evidence="10">
    <location>
        <position position="230"/>
    </location>
    <ligand>
        <name>Mn(2+)</name>
        <dbReference type="ChEBI" id="CHEBI:29035"/>
        <label>1</label>
    </ligand>
</feature>
<evidence type="ECO:0000256" key="6">
    <source>
        <dbReference type="ARBA" id="ARBA00022801"/>
    </source>
</evidence>
<feature type="binding site" evidence="10">
    <location>
        <position position="124"/>
    </location>
    <ligand>
        <name>Mn(2+)</name>
        <dbReference type="ChEBI" id="CHEBI:29035"/>
        <label>2</label>
    </ligand>
</feature>
<comment type="cofactor">
    <cofactor evidence="10 13">
        <name>Mn(2+)</name>
        <dbReference type="ChEBI" id="CHEBI:29035"/>
    </cofactor>
    <text evidence="10 13">Binds 2 manganese ions per subunit.</text>
</comment>
<proteinExistence type="inferred from homology"/>
<dbReference type="RefSeq" id="WP_075755821.1">
    <property type="nucleotide sequence ID" value="NZ_LT608335.1"/>
</dbReference>
<sequence length="298" mass="32007">MKKITVVGAPMWLGQSVFGTQLAPAVIRSAGLIQSLQLRHTDVIDSGDLEFKSEENYCSVDDIRCKIKNLNPVWEGVELLASRVSEIVAEGRFPLILGGDHSIAIGSLAGVAKHYRNLGVIWYDAHADSNTMATSPSGNVQGMPLAASLGAGQSELVKVGGYRNKIKAEHVVLIGVRDIDAGEQEFIERNQIKQFTSEDVFRIGIHNVIEEAVSYLATQCDGIHLSFDLDVLDPSDAPGVGTPVAGGISLKENIEAMNLLAKHNIITSAEFVEVNPLVDRDGKTVKAAIALIEALLTN</sequence>
<dbReference type="PANTHER" id="PTHR43782">
    <property type="entry name" value="ARGINASE"/>
    <property type="match status" value="1"/>
</dbReference>
<dbReference type="EMBL" id="FMJE01000003">
    <property type="protein sequence ID" value="SCM79722.1"/>
    <property type="molecule type" value="Genomic_DNA"/>
</dbReference>
<organism evidence="14">
    <name type="scientific">uncultured Sporomusa sp</name>
    <dbReference type="NCBI Taxonomy" id="307249"/>
    <lineage>
        <taxon>Bacteria</taxon>
        <taxon>Bacillati</taxon>
        <taxon>Bacillota</taxon>
        <taxon>Negativicutes</taxon>
        <taxon>Selenomonadales</taxon>
        <taxon>Sporomusaceae</taxon>
        <taxon>Sporomusa</taxon>
        <taxon>environmental samples</taxon>
    </lineage>
</organism>
<dbReference type="InterPro" id="IPR023696">
    <property type="entry name" value="Ureohydrolase_dom_sf"/>
</dbReference>
<dbReference type="AlphaFoldDB" id="A0A212LQC0"/>
<evidence type="ECO:0000256" key="13">
    <source>
        <dbReference type="RuleBase" id="RU361159"/>
    </source>
</evidence>
<keyword evidence="5 10" id="KW-0479">Metal-binding</keyword>
<accession>A0A212LQC0</accession>
<feature type="binding site" evidence="10">
    <location>
        <position position="128"/>
    </location>
    <ligand>
        <name>Mn(2+)</name>
        <dbReference type="ChEBI" id="CHEBI:29035"/>
        <label>1</label>
    </ligand>
</feature>
<keyword evidence="6 12" id="KW-0378">Hydrolase</keyword>
<feature type="binding site" evidence="10">
    <location>
        <position position="101"/>
    </location>
    <ligand>
        <name>Mn(2+)</name>
        <dbReference type="ChEBI" id="CHEBI:29035"/>
        <label>1</label>
    </ligand>
</feature>
<dbReference type="GO" id="GO:0000050">
    <property type="term" value="P:urea cycle"/>
    <property type="evidence" value="ECO:0007669"/>
    <property type="project" value="UniProtKB-UniPathway"/>
</dbReference>